<feature type="binding site" evidence="6">
    <location>
        <position position="296"/>
    </location>
    <ligand>
        <name>Mg(2+)</name>
        <dbReference type="ChEBI" id="CHEBI:18420"/>
    </ligand>
</feature>
<dbReference type="InterPro" id="IPR016695">
    <property type="entry name" value="Pur_nucleotidase"/>
</dbReference>
<dbReference type="PANTHER" id="PTHR12103:SF15">
    <property type="entry name" value="CYTOSOLIC PURINE 5'-NUCLEOTIDASE"/>
    <property type="match status" value="1"/>
</dbReference>
<dbReference type="InterPro" id="IPR008380">
    <property type="entry name" value="HAD-SF_hydro_IG_5-nucl"/>
</dbReference>
<sequence length="473" mass="55022">MPSLVNQSSNKRYLGQVFCNRNLNMQKISAIGFDMDYTLSEYIPESFETLAYEGAVQKLVTHLGYPPELLEIPYDHTKFVRGLVIDKPRGNIIKMDRHKYVKIAYHGSRKLTEVERKAVYDPNNTTWDSFTGSGYAVVDTLFSLPDAFLFSAIVDFKDSNPDRLSKSYEEIFKDVRTSVDLCHRDGVIKDKVALDPGKYIHKDEHLKETLDMWRESGRKMFLLTNSLYDFTKVVMNFVYGPAWQDVFDIIIVGACPMFGEASSYLEEGKTFQGGHWKHLHNLLGVSSGSRILYVGDHMYSDILRSKRQLGWRTMLVIPELEHQINVMLEQTGHFEKLEELRCIRDELDGWVNTLEQAAADIERKQGNDTPTEEDELEEAWAEQKRIRAMLREETKAYHKKFHPQWGQLFKTGYQNSRFALQVENYACLYSSRVSNFRHLSVEMNFRCMSDVMPHDRISENPVTRFLLRRGRDN</sequence>
<evidence type="ECO:0000256" key="6">
    <source>
        <dbReference type="PIRSR" id="PIRSR017434-2"/>
    </source>
</evidence>
<dbReference type="PIRSF" id="PIRSF017434">
    <property type="entry name" value="Purine_5'-nucleotidase"/>
    <property type="match status" value="1"/>
</dbReference>
<dbReference type="InterPro" id="IPR036412">
    <property type="entry name" value="HAD-like_sf"/>
</dbReference>
<comment type="similarity">
    <text evidence="1">Belongs to the 5'(3')-deoxyribonucleotidase family.</text>
</comment>
<dbReference type="GO" id="GO:0046872">
    <property type="term" value="F:metal ion binding"/>
    <property type="evidence" value="ECO:0007669"/>
    <property type="project" value="UniProtKB-KW"/>
</dbReference>
<evidence type="ECO:0000313" key="7">
    <source>
        <dbReference type="EMBL" id="KAJ8906728.1"/>
    </source>
</evidence>
<comment type="cofactor">
    <cofactor evidence="6">
        <name>Mg(2+)</name>
        <dbReference type="ChEBI" id="CHEBI:18420"/>
    </cofactor>
    <text evidence="6">Binds 1 Mg(2+) ion per subunit.</text>
</comment>
<feature type="binding site" evidence="6">
    <location>
        <position position="34"/>
    </location>
    <ligand>
        <name>Mg(2+)</name>
        <dbReference type="ChEBI" id="CHEBI:18420"/>
    </ligand>
</feature>
<comment type="caution">
    <text evidence="7">The sequence shown here is derived from an EMBL/GenBank/DDBJ whole genome shotgun (WGS) entry which is preliminary data.</text>
</comment>
<feature type="active site" description="Proton donor" evidence="5">
    <location>
        <position position="36"/>
    </location>
</feature>
<evidence type="ECO:0000256" key="2">
    <source>
        <dbReference type="ARBA" id="ARBA00022723"/>
    </source>
</evidence>
<feature type="binding site" evidence="6">
    <location>
        <position position="36"/>
    </location>
    <ligand>
        <name>GMP</name>
        <dbReference type="ChEBI" id="CHEBI:58115"/>
    </ligand>
</feature>
<name>A0AAV8UZZ7_9RHOD</name>
<keyword evidence="4 6" id="KW-0460">Magnesium</keyword>
<proteinExistence type="inferred from homology"/>
<organism evidence="7 8">
    <name type="scientific">Rhodosorus marinus</name>
    <dbReference type="NCBI Taxonomy" id="101924"/>
    <lineage>
        <taxon>Eukaryota</taxon>
        <taxon>Rhodophyta</taxon>
        <taxon>Stylonematophyceae</taxon>
        <taxon>Stylonematales</taxon>
        <taxon>Stylonemataceae</taxon>
        <taxon>Rhodosorus</taxon>
    </lineage>
</organism>
<evidence type="ECO:0000256" key="3">
    <source>
        <dbReference type="ARBA" id="ARBA00022801"/>
    </source>
</evidence>
<dbReference type="NCBIfam" id="TIGR02244">
    <property type="entry name" value="HAD-IG-Ncltidse"/>
    <property type="match status" value="1"/>
</dbReference>
<feature type="active site" description="Nucleophile" evidence="5">
    <location>
        <position position="34"/>
    </location>
</feature>
<evidence type="ECO:0000256" key="1">
    <source>
        <dbReference type="ARBA" id="ARBA00009589"/>
    </source>
</evidence>
<dbReference type="PANTHER" id="PTHR12103">
    <property type="entry name" value="5'-NUCLEOTIDASE DOMAIN-CONTAINING"/>
    <property type="match status" value="1"/>
</dbReference>
<dbReference type="SUPFAM" id="SSF56784">
    <property type="entry name" value="HAD-like"/>
    <property type="match status" value="1"/>
</dbReference>
<evidence type="ECO:0000256" key="4">
    <source>
        <dbReference type="ARBA" id="ARBA00022842"/>
    </source>
</evidence>
<evidence type="ECO:0000256" key="5">
    <source>
        <dbReference type="PIRSR" id="PIRSR017434-1"/>
    </source>
</evidence>
<evidence type="ECO:0000313" key="8">
    <source>
        <dbReference type="Proteomes" id="UP001157974"/>
    </source>
</evidence>
<evidence type="ECO:0008006" key="9">
    <source>
        <dbReference type="Google" id="ProtNLM"/>
    </source>
</evidence>
<dbReference type="Pfam" id="PF05761">
    <property type="entry name" value="5_nucleotid"/>
    <property type="match status" value="1"/>
</dbReference>
<keyword evidence="3" id="KW-0378">Hydrolase</keyword>
<dbReference type="Gene3D" id="3.40.50.1000">
    <property type="entry name" value="HAD superfamily/HAD-like"/>
    <property type="match status" value="3"/>
</dbReference>
<dbReference type="InterPro" id="IPR023214">
    <property type="entry name" value="HAD_sf"/>
</dbReference>
<dbReference type="AlphaFoldDB" id="A0AAV8UZZ7"/>
<gene>
    <name evidence="7" type="ORF">NDN08_003217</name>
</gene>
<dbReference type="EMBL" id="JAMWBK010000003">
    <property type="protein sequence ID" value="KAJ8906728.1"/>
    <property type="molecule type" value="Genomic_DNA"/>
</dbReference>
<accession>A0AAV8UZZ7</accession>
<keyword evidence="8" id="KW-1185">Reference proteome</keyword>
<reference evidence="7 8" key="1">
    <citation type="journal article" date="2023" name="Nat. Commun.">
        <title>Origin of minicircular mitochondrial genomes in red algae.</title>
        <authorList>
            <person name="Lee Y."/>
            <person name="Cho C.H."/>
            <person name="Lee Y.M."/>
            <person name="Park S.I."/>
            <person name="Yang J.H."/>
            <person name="West J.A."/>
            <person name="Bhattacharya D."/>
            <person name="Yoon H.S."/>
        </authorList>
    </citation>
    <scope>NUCLEOTIDE SEQUENCE [LARGE SCALE GENOMIC DNA]</scope>
    <source>
        <strain evidence="7 8">CCMP1338</strain>
        <tissue evidence="7">Whole cell</tissue>
    </source>
</reference>
<dbReference type="GO" id="GO:0008253">
    <property type="term" value="F:5'-nucleotidase activity"/>
    <property type="evidence" value="ECO:0007669"/>
    <property type="project" value="TreeGrafter"/>
</dbReference>
<keyword evidence="2 6" id="KW-0479">Metal-binding</keyword>
<protein>
    <recommendedName>
        <fullName evidence="9">5'-nucleotidase</fullName>
    </recommendedName>
</protein>
<dbReference type="Proteomes" id="UP001157974">
    <property type="component" value="Unassembled WGS sequence"/>
</dbReference>